<evidence type="ECO:0000256" key="8">
    <source>
        <dbReference type="ARBA" id="ARBA00023139"/>
    </source>
</evidence>
<evidence type="ECO:0000256" key="1">
    <source>
        <dbReference type="ARBA" id="ARBA00004752"/>
    </source>
</evidence>
<keyword evidence="17" id="KW-1185">Reference proteome</keyword>
<keyword evidence="5 13" id="KW-0133">Cell shape</keyword>
<dbReference type="Gene3D" id="2.60.40.3780">
    <property type="match status" value="1"/>
</dbReference>
<dbReference type="InterPro" id="IPR005490">
    <property type="entry name" value="LD_TPept_cat_dom"/>
</dbReference>
<evidence type="ECO:0000259" key="15">
    <source>
        <dbReference type="PROSITE" id="PS52029"/>
    </source>
</evidence>
<dbReference type="PROSITE" id="PS52029">
    <property type="entry name" value="LD_TPASE"/>
    <property type="match status" value="1"/>
</dbReference>
<feature type="active site" description="Nucleophile" evidence="13">
    <location>
        <position position="336"/>
    </location>
</feature>
<feature type="chain" id="PRO_5012160682" evidence="14">
    <location>
        <begin position="25"/>
        <end position="389"/>
    </location>
</feature>
<keyword evidence="6 13" id="KW-0573">Peptidoglycan synthesis</keyword>
<keyword evidence="10" id="KW-0012">Acyltransferase</keyword>
<dbReference type="GO" id="GO:0008360">
    <property type="term" value="P:regulation of cell shape"/>
    <property type="evidence" value="ECO:0007669"/>
    <property type="project" value="UniProtKB-UniRule"/>
</dbReference>
<protein>
    <submittedName>
        <fullName evidence="16">Peptidoglycan transpeptidase, ErfK-YbiS-YhnG family</fullName>
    </submittedName>
</protein>
<dbReference type="CDD" id="cd16913">
    <property type="entry name" value="YkuD_like"/>
    <property type="match status" value="1"/>
</dbReference>
<feature type="active site" description="Proton donor/acceptor" evidence="13">
    <location>
        <position position="318"/>
    </location>
</feature>
<reference evidence="16 17" key="1">
    <citation type="submission" date="2016-11" db="EMBL/GenBank/DDBJ databases">
        <authorList>
            <person name="Jaros S."/>
            <person name="Januszkiewicz K."/>
            <person name="Wedrychowicz H."/>
        </authorList>
    </citation>
    <scope>NUCLEOTIDE SEQUENCE [LARGE SCALE GENOMIC DNA]</scope>
    <source>
        <strain evidence="16 17">DSM 44523</strain>
    </source>
</reference>
<keyword evidence="3" id="KW-0808">Transferase</keyword>
<dbReference type="Pfam" id="PF17964">
    <property type="entry name" value="Big_10"/>
    <property type="match status" value="1"/>
</dbReference>
<dbReference type="GO" id="GO:0005576">
    <property type="term" value="C:extracellular region"/>
    <property type="evidence" value="ECO:0007669"/>
    <property type="project" value="TreeGrafter"/>
</dbReference>
<keyword evidence="9" id="KW-0449">Lipoprotein</keyword>
<dbReference type="PANTHER" id="PTHR30582:SF2">
    <property type="entry name" value="L,D-TRANSPEPTIDASE YCIB-RELATED"/>
    <property type="match status" value="1"/>
</dbReference>
<dbReference type="SUPFAM" id="SSF141523">
    <property type="entry name" value="L,D-transpeptidase catalytic domain-like"/>
    <property type="match status" value="1"/>
</dbReference>
<evidence type="ECO:0000256" key="13">
    <source>
        <dbReference type="PROSITE-ProRule" id="PRU01373"/>
    </source>
</evidence>
<evidence type="ECO:0000256" key="10">
    <source>
        <dbReference type="ARBA" id="ARBA00023315"/>
    </source>
</evidence>
<evidence type="ECO:0000256" key="6">
    <source>
        <dbReference type="ARBA" id="ARBA00022984"/>
    </source>
</evidence>
<dbReference type="GO" id="GO:0018104">
    <property type="term" value="P:peptidoglycan-protein cross-linking"/>
    <property type="evidence" value="ECO:0007669"/>
    <property type="project" value="TreeGrafter"/>
</dbReference>
<keyword evidence="7" id="KW-0472">Membrane</keyword>
<evidence type="ECO:0000256" key="3">
    <source>
        <dbReference type="ARBA" id="ARBA00022679"/>
    </source>
</evidence>
<dbReference type="AlphaFoldDB" id="A0A1M5Q6P7"/>
<evidence type="ECO:0000313" key="16">
    <source>
        <dbReference type="EMBL" id="SHH09834.1"/>
    </source>
</evidence>
<gene>
    <name evidence="16" type="ORF">SAMN05444320_12218</name>
</gene>
<dbReference type="Proteomes" id="UP000184501">
    <property type="component" value="Unassembled WGS sequence"/>
</dbReference>
<dbReference type="GO" id="GO:0016746">
    <property type="term" value="F:acyltransferase activity"/>
    <property type="evidence" value="ECO:0007669"/>
    <property type="project" value="UniProtKB-KW"/>
</dbReference>
<evidence type="ECO:0000256" key="4">
    <source>
        <dbReference type="ARBA" id="ARBA00022729"/>
    </source>
</evidence>
<proteinExistence type="predicted"/>
<dbReference type="Gene3D" id="2.60.40.3710">
    <property type="match status" value="1"/>
</dbReference>
<keyword evidence="4 14" id="KW-0732">Signal</keyword>
<sequence length="389" mass="41770">MRVCHRTVGKVTCAALTVVLVALAGCSGPDAPAPTSSAPPPVSFAFDPADRAADVPPLQPVSVTASNGRLLRVVMTNEAGHQVSGELAPDGRSWRVTEPLGFGRNYTLSATGEGSDNRQVTGEARFTTVRPASMLTVETDPAEGEVVGIGQPIVLVFDGPVARKDVVEQSVRITTTPAVDGAFHWFADNQLHWRPREFWAPGTRVAVEARVYGRDFGNGAYGAEDRRTSFVVGNAFVARADGAAHQMTVTINGEVANTMAISMGSPEFPSNNGVHVVTERHPQFLMDSTTYGLPLERGGYRLLVDWATRISNGGEFVHSAPWSVGDQGVRNVSHGCINLAPGNAKWFHDTVKKGDVVIVTSSGGPQLQWWDGYGDWQIPWETWVLGGQR</sequence>
<evidence type="ECO:0000256" key="5">
    <source>
        <dbReference type="ARBA" id="ARBA00022960"/>
    </source>
</evidence>
<dbReference type="UniPathway" id="UPA00219"/>
<dbReference type="PANTHER" id="PTHR30582">
    <property type="entry name" value="L,D-TRANSPEPTIDASE"/>
    <property type="match status" value="1"/>
</dbReference>
<evidence type="ECO:0000256" key="12">
    <source>
        <dbReference type="ARBA" id="ARBA00060592"/>
    </source>
</evidence>
<feature type="signal peptide" evidence="14">
    <location>
        <begin position="1"/>
        <end position="24"/>
    </location>
</feature>
<dbReference type="CDD" id="cd13432">
    <property type="entry name" value="LDT_IgD_like_2"/>
    <property type="match status" value="1"/>
</dbReference>
<dbReference type="Gene3D" id="2.40.440.10">
    <property type="entry name" value="L,D-transpeptidase catalytic domain-like"/>
    <property type="match status" value="1"/>
</dbReference>
<dbReference type="GO" id="GO:0071972">
    <property type="term" value="F:peptidoglycan L,D-transpeptidase activity"/>
    <property type="evidence" value="ECO:0007669"/>
    <property type="project" value="TreeGrafter"/>
</dbReference>
<dbReference type="GO" id="GO:0071555">
    <property type="term" value="P:cell wall organization"/>
    <property type="evidence" value="ECO:0007669"/>
    <property type="project" value="UniProtKB-UniRule"/>
</dbReference>
<evidence type="ECO:0000256" key="14">
    <source>
        <dbReference type="SAM" id="SignalP"/>
    </source>
</evidence>
<comment type="pathway">
    <text evidence="12">Glycan biosynthesis.</text>
</comment>
<organism evidence="16 17">
    <name type="scientific">Streptoalloteichus hindustanus</name>
    <dbReference type="NCBI Taxonomy" id="2017"/>
    <lineage>
        <taxon>Bacteria</taxon>
        <taxon>Bacillati</taxon>
        <taxon>Actinomycetota</taxon>
        <taxon>Actinomycetes</taxon>
        <taxon>Pseudonocardiales</taxon>
        <taxon>Pseudonocardiaceae</taxon>
        <taxon>Streptoalloteichus</taxon>
    </lineage>
</organism>
<dbReference type="InterPro" id="IPR041280">
    <property type="entry name" value="Big_10"/>
</dbReference>
<dbReference type="STRING" id="2017.SAMN05444320_12218"/>
<dbReference type="Pfam" id="PF03734">
    <property type="entry name" value="YkuD"/>
    <property type="match status" value="1"/>
</dbReference>
<name>A0A1M5Q6P7_STRHI</name>
<dbReference type="EMBL" id="FQVN01000022">
    <property type="protein sequence ID" value="SHH09834.1"/>
    <property type="molecule type" value="Genomic_DNA"/>
</dbReference>
<feature type="domain" description="L,D-TPase catalytic" evidence="15">
    <location>
        <begin position="236"/>
        <end position="360"/>
    </location>
</feature>
<evidence type="ECO:0000256" key="2">
    <source>
        <dbReference type="ARBA" id="ARBA00022475"/>
    </source>
</evidence>
<evidence type="ECO:0000256" key="7">
    <source>
        <dbReference type="ARBA" id="ARBA00023136"/>
    </source>
</evidence>
<accession>A0A1M5Q6P7</accession>
<evidence type="ECO:0000256" key="11">
    <source>
        <dbReference type="ARBA" id="ARBA00023316"/>
    </source>
</evidence>
<dbReference type="InterPro" id="IPR050979">
    <property type="entry name" value="LD-transpeptidase"/>
</dbReference>
<keyword evidence="2" id="KW-1003">Cell membrane</keyword>
<keyword evidence="8" id="KW-0564">Palmitate</keyword>
<dbReference type="FunFam" id="2.40.440.10:FF:000005">
    <property type="entry name" value="L,D-transpeptidase 2"/>
    <property type="match status" value="1"/>
</dbReference>
<dbReference type="InterPro" id="IPR038063">
    <property type="entry name" value="Transpep_catalytic_dom"/>
</dbReference>
<dbReference type="PROSITE" id="PS51257">
    <property type="entry name" value="PROKAR_LIPOPROTEIN"/>
    <property type="match status" value="1"/>
</dbReference>
<evidence type="ECO:0000313" key="17">
    <source>
        <dbReference type="Proteomes" id="UP000184501"/>
    </source>
</evidence>
<comment type="pathway">
    <text evidence="1 13">Cell wall biogenesis; peptidoglycan biosynthesis.</text>
</comment>
<evidence type="ECO:0000256" key="9">
    <source>
        <dbReference type="ARBA" id="ARBA00023288"/>
    </source>
</evidence>
<keyword evidence="11 13" id="KW-0961">Cell wall biogenesis/degradation</keyword>